<dbReference type="EMBL" id="ABJB010533856">
    <property type="status" value="NOT_ANNOTATED_CDS"/>
    <property type="molecule type" value="Genomic_DNA"/>
</dbReference>
<comment type="similarity">
    <text evidence="2">Belongs to the peptidase S1 family. CLIP subfamily.</text>
</comment>
<dbReference type="HOGENOM" id="CLU_006842_13_2_1"/>
<protein>
    <submittedName>
        <fullName evidence="4 5">Ovochymase, putative</fullName>
        <ecNumber evidence="4">3.4.21.4</ecNumber>
    </submittedName>
</protein>
<evidence type="ECO:0000313" key="4">
    <source>
        <dbReference type="EMBL" id="EEC19375.1"/>
    </source>
</evidence>
<evidence type="ECO:0000256" key="2">
    <source>
        <dbReference type="ARBA" id="ARBA00024195"/>
    </source>
</evidence>
<keyword evidence="4" id="KW-0378">Hydrolase</keyword>
<organism>
    <name type="scientific">Ixodes scapularis</name>
    <name type="common">Black-legged tick</name>
    <name type="synonym">Deer tick</name>
    <dbReference type="NCBI Taxonomy" id="6945"/>
    <lineage>
        <taxon>Eukaryota</taxon>
        <taxon>Metazoa</taxon>
        <taxon>Ecdysozoa</taxon>
        <taxon>Arthropoda</taxon>
        <taxon>Chelicerata</taxon>
        <taxon>Arachnida</taxon>
        <taxon>Acari</taxon>
        <taxon>Parasitiformes</taxon>
        <taxon>Ixodida</taxon>
        <taxon>Ixodoidea</taxon>
        <taxon>Ixodidae</taxon>
        <taxon>Ixodinae</taxon>
        <taxon>Ixodes</taxon>
    </lineage>
</organism>
<evidence type="ECO:0000259" key="3">
    <source>
        <dbReference type="PROSITE" id="PS50240"/>
    </source>
</evidence>
<dbReference type="Proteomes" id="UP000001555">
    <property type="component" value="Unassembled WGS sequence"/>
</dbReference>
<feature type="domain" description="Peptidase S1" evidence="3">
    <location>
        <begin position="14"/>
        <end position="108"/>
    </location>
</feature>
<name>B7QKK3_IXOSC</name>
<dbReference type="EMBL" id="DS960430">
    <property type="protein sequence ID" value="EEC19375.1"/>
    <property type="molecule type" value="Genomic_DNA"/>
</dbReference>
<evidence type="ECO:0000313" key="6">
    <source>
        <dbReference type="Proteomes" id="UP000001555"/>
    </source>
</evidence>
<gene>
    <name evidence="4" type="ORF">IscW_ISCW023822</name>
</gene>
<dbReference type="InterPro" id="IPR009003">
    <property type="entry name" value="Peptidase_S1_PA"/>
</dbReference>
<dbReference type="PaxDb" id="6945-B7QKK3"/>
<dbReference type="InParanoid" id="B7QKK3"/>
<dbReference type="PROSITE" id="PS00135">
    <property type="entry name" value="TRYPSIN_SER"/>
    <property type="match status" value="1"/>
</dbReference>
<dbReference type="GO" id="GO:0004252">
    <property type="term" value="F:serine-type endopeptidase activity"/>
    <property type="evidence" value="ECO:0007669"/>
    <property type="project" value="UniProtKB-EC"/>
</dbReference>
<dbReference type="SUPFAM" id="SSF50494">
    <property type="entry name" value="Trypsin-like serine proteases"/>
    <property type="match status" value="1"/>
</dbReference>
<keyword evidence="1" id="KW-1015">Disulfide bond</keyword>
<dbReference type="EC" id="3.4.21.4" evidence="4"/>
<evidence type="ECO:0000313" key="5">
    <source>
        <dbReference type="EnsemblMetazoa" id="ISCW023822-PA"/>
    </source>
</evidence>
<dbReference type="GO" id="GO:0006508">
    <property type="term" value="P:proteolysis"/>
    <property type="evidence" value="ECO:0007669"/>
    <property type="project" value="InterPro"/>
</dbReference>
<reference evidence="5" key="2">
    <citation type="submission" date="2020-05" db="UniProtKB">
        <authorList>
            <consortium name="EnsemblMetazoa"/>
        </authorList>
    </citation>
    <scope>IDENTIFICATION</scope>
    <source>
        <strain evidence="5">wikel</strain>
    </source>
</reference>
<dbReference type="STRING" id="6945.B7QKK3"/>
<dbReference type="InterPro" id="IPR033116">
    <property type="entry name" value="TRYPSIN_SER"/>
</dbReference>
<dbReference type="Pfam" id="PF00089">
    <property type="entry name" value="Trypsin"/>
    <property type="match status" value="1"/>
</dbReference>
<dbReference type="InterPro" id="IPR001254">
    <property type="entry name" value="Trypsin_dom"/>
</dbReference>
<accession>B7QKK3</accession>
<dbReference type="VEuPathDB" id="VectorBase:ISCW023822"/>
<proteinExistence type="inferred from homology"/>
<dbReference type="EnsemblMetazoa" id="ISCW023822-RA">
    <property type="protein sequence ID" value="ISCW023822-PA"/>
    <property type="gene ID" value="ISCW023822"/>
</dbReference>
<dbReference type="FunFam" id="2.40.10.10:FF:000189">
    <property type="entry name" value="Ovochymase, putative"/>
    <property type="match status" value="1"/>
</dbReference>
<keyword evidence="6" id="KW-1185">Reference proteome</keyword>
<dbReference type="PROSITE" id="PS50240">
    <property type="entry name" value="TRYPSIN_DOM"/>
    <property type="match status" value="1"/>
</dbReference>
<dbReference type="PANTHER" id="PTHR24256">
    <property type="entry name" value="TRYPTASE-RELATED"/>
    <property type="match status" value="1"/>
</dbReference>
<reference evidence="4 6" key="1">
    <citation type="submission" date="2008-03" db="EMBL/GenBank/DDBJ databases">
        <title>Annotation of Ixodes scapularis.</title>
        <authorList>
            <consortium name="Ixodes scapularis Genome Project Consortium"/>
            <person name="Caler E."/>
            <person name="Hannick L.I."/>
            <person name="Bidwell S."/>
            <person name="Joardar V."/>
            <person name="Thiagarajan M."/>
            <person name="Amedeo P."/>
            <person name="Galinsky K.J."/>
            <person name="Schobel S."/>
            <person name="Inman J."/>
            <person name="Hostetler J."/>
            <person name="Miller J."/>
            <person name="Hammond M."/>
            <person name="Megy K."/>
            <person name="Lawson D."/>
            <person name="Kodira C."/>
            <person name="Sutton G."/>
            <person name="Meyer J."/>
            <person name="Hill C.A."/>
            <person name="Birren B."/>
            <person name="Nene V."/>
            <person name="Collins F."/>
            <person name="Alarcon-Chaidez F."/>
            <person name="Wikel S."/>
            <person name="Strausberg R."/>
        </authorList>
    </citation>
    <scope>NUCLEOTIDE SEQUENCE [LARGE SCALE GENOMIC DNA]</scope>
    <source>
        <strain evidence="6">Wikel</strain>
        <strain evidence="4">Wikel colony</strain>
    </source>
</reference>
<dbReference type="InterPro" id="IPR051487">
    <property type="entry name" value="Ser/Thr_Proteases_Immune/Dev"/>
</dbReference>
<dbReference type="InterPro" id="IPR043504">
    <property type="entry name" value="Peptidase_S1_PA_chymotrypsin"/>
</dbReference>
<sequence>MTLPDGGKAPNPELLKVDLAIVPFEECKEDYKRVIPVDRNVMICAGPEEGGKAICRGDSGGPLQCPRSDGRYVLAGISSWIVHCGAPHNPSVFAQVSTQLDWIQMEAGPTP</sequence>
<dbReference type="VEuPathDB" id="VectorBase:ISCI023822"/>
<dbReference type="AlphaFoldDB" id="B7QKK3"/>
<evidence type="ECO:0000256" key="1">
    <source>
        <dbReference type="ARBA" id="ARBA00023157"/>
    </source>
</evidence>
<dbReference type="Gene3D" id="2.40.10.10">
    <property type="entry name" value="Trypsin-like serine proteases"/>
    <property type="match status" value="1"/>
</dbReference>